<feature type="chain" id="PRO_5040842506" evidence="9">
    <location>
        <begin position="25"/>
        <end position="399"/>
    </location>
</feature>
<dbReference type="PANTHER" id="PTHR22930:SF85">
    <property type="entry name" value="GH03217P-RELATED"/>
    <property type="match status" value="1"/>
</dbReference>
<dbReference type="GO" id="GO:0046872">
    <property type="term" value="F:metal ion binding"/>
    <property type="evidence" value="ECO:0007669"/>
    <property type="project" value="UniProtKB-KW"/>
</dbReference>
<feature type="domain" description="DDE Tnp4" evidence="10">
    <location>
        <begin position="178"/>
        <end position="333"/>
    </location>
</feature>
<feature type="signal peptide" evidence="9">
    <location>
        <begin position="1"/>
        <end position="24"/>
    </location>
</feature>
<dbReference type="Pfam" id="PF13359">
    <property type="entry name" value="DDE_Tnp_4"/>
    <property type="match status" value="1"/>
</dbReference>
<keyword evidence="4" id="KW-0540">Nuclease</keyword>
<proteinExistence type="inferred from homology"/>
<dbReference type="InterPro" id="IPR045249">
    <property type="entry name" value="HARBI1-like"/>
</dbReference>
<keyword evidence="6" id="KW-0378">Hydrolase</keyword>
<reference evidence="11" key="1">
    <citation type="submission" date="2023-04" db="EMBL/GenBank/DDBJ databases">
        <title>Phytophthora lilii NBRC 32176.</title>
        <authorList>
            <person name="Ichikawa N."/>
            <person name="Sato H."/>
            <person name="Tonouchi N."/>
        </authorList>
    </citation>
    <scope>NUCLEOTIDE SEQUENCE</scope>
    <source>
        <strain evidence="11">NBRC 32176</strain>
    </source>
</reference>
<dbReference type="EMBL" id="BSXW01000355">
    <property type="protein sequence ID" value="GMF19784.1"/>
    <property type="molecule type" value="Genomic_DNA"/>
</dbReference>
<organism evidence="11 12">
    <name type="scientific">Phytophthora lilii</name>
    <dbReference type="NCBI Taxonomy" id="2077276"/>
    <lineage>
        <taxon>Eukaryota</taxon>
        <taxon>Sar</taxon>
        <taxon>Stramenopiles</taxon>
        <taxon>Oomycota</taxon>
        <taxon>Peronosporomycetes</taxon>
        <taxon>Peronosporales</taxon>
        <taxon>Peronosporaceae</taxon>
        <taxon>Phytophthora</taxon>
    </lineage>
</organism>
<comment type="similarity">
    <text evidence="3">Belongs to the HARBI1 family.</text>
</comment>
<dbReference type="GO" id="GO:0016787">
    <property type="term" value="F:hydrolase activity"/>
    <property type="evidence" value="ECO:0007669"/>
    <property type="project" value="UniProtKB-KW"/>
</dbReference>
<evidence type="ECO:0000256" key="6">
    <source>
        <dbReference type="ARBA" id="ARBA00022801"/>
    </source>
</evidence>
<evidence type="ECO:0000256" key="1">
    <source>
        <dbReference type="ARBA" id="ARBA00001968"/>
    </source>
</evidence>
<dbReference type="OrthoDB" id="121201at2759"/>
<dbReference type="InterPro" id="IPR027806">
    <property type="entry name" value="HARBI1_dom"/>
</dbReference>
<keyword evidence="5" id="KW-0479">Metal-binding</keyword>
<evidence type="ECO:0000256" key="4">
    <source>
        <dbReference type="ARBA" id="ARBA00022722"/>
    </source>
</evidence>
<feature type="compositionally biased region" description="Acidic residues" evidence="8">
    <location>
        <begin position="348"/>
        <end position="373"/>
    </location>
</feature>
<sequence length="399" mass="44457">MTEPPKARAVALAAVSTAVHAALSAVVQAAATNALEPPPRASKRRQLCLSPLETDANRFRRSFGMRRSSFDWICNFVGRRWGDTQRPIAADSRHQLRERVAVAVFYLTSGGDLERAAEAFAMTSSAAERYLWQVVAVLLSDAVKARYFAFPSSDEDWGRLSDGFEAICGYPDCCLAVGGLLVEIERPRQREGWYCSKHFPAENVQLVVDAQFRVRSMDVRPGGVTDKDTLRYSRFGRNLAEIIPEGKHIVGHAGYALSKHVVVPYPADEAMSAAERLFNSLQSTTQRAVKRAGKMIKKRFRILQSPLKQKTEDGDAATTQMAQIISTTIVLHNILIDLDDLVEAESSLGDDTDEEDMDEDSGPEDSDLDESMDQDAAAQRDRIKDYLYLNRSYIMKHYG</sequence>
<comment type="cofactor">
    <cofactor evidence="1">
        <name>a divalent metal cation</name>
        <dbReference type="ChEBI" id="CHEBI:60240"/>
    </cofactor>
</comment>
<evidence type="ECO:0000313" key="11">
    <source>
        <dbReference type="EMBL" id="GMF19784.1"/>
    </source>
</evidence>
<dbReference type="AlphaFoldDB" id="A0A9W6TTL8"/>
<feature type="region of interest" description="Disordered" evidence="8">
    <location>
        <begin position="348"/>
        <end position="379"/>
    </location>
</feature>
<protein>
    <submittedName>
        <fullName evidence="11">Unnamed protein product</fullName>
    </submittedName>
</protein>
<accession>A0A9W6TTL8</accession>
<dbReference type="GO" id="GO:0005634">
    <property type="term" value="C:nucleus"/>
    <property type="evidence" value="ECO:0007669"/>
    <property type="project" value="UniProtKB-SubCell"/>
</dbReference>
<dbReference type="GO" id="GO:0004518">
    <property type="term" value="F:nuclease activity"/>
    <property type="evidence" value="ECO:0007669"/>
    <property type="project" value="UniProtKB-KW"/>
</dbReference>
<evidence type="ECO:0000256" key="5">
    <source>
        <dbReference type="ARBA" id="ARBA00022723"/>
    </source>
</evidence>
<evidence type="ECO:0000256" key="7">
    <source>
        <dbReference type="ARBA" id="ARBA00023242"/>
    </source>
</evidence>
<evidence type="ECO:0000259" key="10">
    <source>
        <dbReference type="Pfam" id="PF13359"/>
    </source>
</evidence>
<evidence type="ECO:0000256" key="3">
    <source>
        <dbReference type="ARBA" id="ARBA00006958"/>
    </source>
</evidence>
<name>A0A9W6TTL8_9STRA</name>
<gene>
    <name evidence="11" type="ORF">Plil01_000759200</name>
</gene>
<comment type="subcellular location">
    <subcellularLocation>
        <location evidence="2">Nucleus</location>
    </subcellularLocation>
</comment>
<evidence type="ECO:0000256" key="2">
    <source>
        <dbReference type="ARBA" id="ARBA00004123"/>
    </source>
</evidence>
<dbReference type="Proteomes" id="UP001165083">
    <property type="component" value="Unassembled WGS sequence"/>
</dbReference>
<evidence type="ECO:0000256" key="9">
    <source>
        <dbReference type="SAM" id="SignalP"/>
    </source>
</evidence>
<keyword evidence="7" id="KW-0539">Nucleus</keyword>
<keyword evidence="9" id="KW-0732">Signal</keyword>
<evidence type="ECO:0000313" key="12">
    <source>
        <dbReference type="Proteomes" id="UP001165083"/>
    </source>
</evidence>
<evidence type="ECO:0000256" key="8">
    <source>
        <dbReference type="SAM" id="MobiDB-lite"/>
    </source>
</evidence>
<comment type="caution">
    <text evidence="11">The sequence shown here is derived from an EMBL/GenBank/DDBJ whole genome shotgun (WGS) entry which is preliminary data.</text>
</comment>
<keyword evidence="12" id="KW-1185">Reference proteome</keyword>
<dbReference type="PANTHER" id="PTHR22930">
    <property type="match status" value="1"/>
</dbReference>